<dbReference type="OrthoDB" id="5394254at2759"/>
<name>A0A6G1KJF0_9PLEO</name>
<evidence type="ECO:0000256" key="1">
    <source>
        <dbReference type="SAM" id="Phobius"/>
    </source>
</evidence>
<keyword evidence="3" id="KW-1185">Reference proteome</keyword>
<accession>A0A6G1KJF0</accession>
<reference evidence="2" key="1">
    <citation type="journal article" date="2020" name="Stud. Mycol.">
        <title>101 Dothideomycetes genomes: a test case for predicting lifestyles and emergence of pathogens.</title>
        <authorList>
            <person name="Haridas S."/>
            <person name="Albert R."/>
            <person name="Binder M."/>
            <person name="Bloem J."/>
            <person name="Labutti K."/>
            <person name="Salamov A."/>
            <person name="Andreopoulos B."/>
            <person name="Baker S."/>
            <person name="Barry K."/>
            <person name="Bills G."/>
            <person name="Bluhm B."/>
            <person name="Cannon C."/>
            <person name="Castanera R."/>
            <person name="Culley D."/>
            <person name="Daum C."/>
            <person name="Ezra D."/>
            <person name="Gonzalez J."/>
            <person name="Henrissat B."/>
            <person name="Kuo A."/>
            <person name="Liang C."/>
            <person name="Lipzen A."/>
            <person name="Lutzoni F."/>
            <person name="Magnuson J."/>
            <person name="Mondo S."/>
            <person name="Nolan M."/>
            <person name="Ohm R."/>
            <person name="Pangilinan J."/>
            <person name="Park H.-J."/>
            <person name="Ramirez L."/>
            <person name="Alfaro M."/>
            <person name="Sun H."/>
            <person name="Tritt A."/>
            <person name="Yoshinaga Y."/>
            <person name="Zwiers L.-H."/>
            <person name="Turgeon B."/>
            <person name="Goodwin S."/>
            <person name="Spatafora J."/>
            <person name="Crous P."/>
            <person name="Grigoriev I."/>
        </authorList>
    </citation>
    <scope>NUCLEOTIDE SEQUENCE</scope>
    <source>
        <strain evidence="2">CBS 279.74</strain>
    </source>
</reference>
<feature type="transmembrane region" description="Helical" evidence="1">
    <location>
        <begin position="31"/>
        <end position="49"/>
    </location>
</feature>
<feature type="transmembrane region" description="Helical" evidence="1">
    <location>
        <begin position="299"/>
        <end position="321"/>
    </location>
</feature>
<gene>
    <name evidence="2" type="ORF">K504DRAFT_461546</name>
</gene>
<dbReference type="Proteomes" id="UP000799428">
    <property type="component" value="Unassembled WGS sequence"/>
</dbReference>
<organism evidence="2 3">
    <name type="scientific">Pleomassaria siparia CBS 279.74</name>
    <dbReference type="NCBI Taxonomy" id="1314801"/>
    <lineage>
        <taxon>Eukaryota</taxon>
        <taxon>Fungi</taxon>
        <taxon>Dikarya</taxon>
        <taxon>Ascomycota</taxon>
        <taxon>Pezizomycotina</taxon>
        <taxon>Dothideomycetes</taxon>
        <taxon>Pleosporomycetidae</taxon>
        <taxon>Pleosporales</taxon>
        <taxon>Pleomassariaceae</taxon>
        <taxon>Pleomassaria</taxon>
    </lineage>
</organism>
<feature type="transmembrane region" description="Helical" evidence="1">
    <location>
        <begin position="161"/>
        <end position="184"/>
    </location>
</feature>
<protein>
    <submittedName>
        <fullName evidence="2">Uncharacterized protein</fullName>
    </submittedName>
</protein>
<evidence type="ECO:0000313" key="2">
    <source>
        <dbReference type="EMBL" id="KAF2712958.1"/>
    </source>
</evidence>
<feature type="transmembrane region" description="Helical" evidence="1">
    <location>
        <begin position="69"/>
        <end position="89"/>
    </location>
</feature>
<proteinExistence type="predicted"/>
<dbReference type="EMBL" id="MU005765">
    <property type="protein sequence ID" value="KAF2712958.1"/>
    <property type="molecule type" value="Genomic_DNA"/>
</dbReference>
<keyword evidence="1" id="KW-0472">Membrane</keyword>
<keyword evidence="1" id="KW-0812">Transmembrane</keyword>
<feature type="transmembrane region" description="Helical" evidence="1">
    <location>
        <begin position="96"/>
        <end position="115"/>
    </location>
</feature>
<keyword evidence="1" id="KW-1133">Transmembrane helix</keyword>
<sequence length="331" mass="36129">MAPSTITDRGVPAVVTNTAPVRSRLPRRLRILILLVLTQGLKTALWSSVNPILGNELGAISKIPEHDNMLHPLAHLAYNTATIALGWVLDYDYLDIGALTLVANAPYAYLLATYYNISLPTVAAFMNIEVISIALPTFLLRPQSKIHDPNAPLRNRYLINSFQVQTATSLLAVGVYAVVIWSALKSDVLNPFIITHFDIPTLEFAHAETPITIAWKVLTAGVAAKSFLLNPSIGAATGAVTPVHPFDPATATLPETVKQNVWFFTRRTRTLIRQTFILSTFLLANTVQRCLTLQGADAIGAVGYSSVWILATVICAGWWTWVGNTETDIDS</sequence>
<dbReference type="AlphaFoldDB" id="A0A6G1KJF0"/>
<evidence type="ECO:0000313" key="3">
    <source>
        <dbReference type="Proteomes" id="UP000799428"/>
    </source>
</evidence>